<dbReference type="OrthoDB" id="10677147at2759"/>
<evidence type="ECO:0000313" key="2">
    <source>
        <dbReference type="EMBL" id="PSS25433.1"/>
    </source>
</evidence>
<feature type="region of interest" description="Disordered" evidence="1">
    <location>
        <begin position="233"/>
        <end position="260"/>
    </location>
</feature>
<dbReference type="AlphaFoldDB" id="A0A2T3BAS5"/>
<organism evidence="2 3">
    <name type="scientific">Amorphotheca resinae ATCC 22711</name>
    <dbReference type="NCBI Taxonomy" id="857342"/>
    <lineage>
        <taxon>Eukaryota</taxon>
        <taxon>Fungi</taxon>
        <taxon>Dikarya</taxon>
        <taxon>Ascomycota</taxon>
        <taxon>Pezizomycotina</taxon>
        <taxon>Leotiomycetes</taxon>
        <taxon>Helotiales</taxon>
        <taxon>Amorphothecaceae</taxon>
        <taxon>Amorphotheca</taxon>
    </lineage>
</organism>
<feature type="compositionally biased region" description="Polar residues" evidence="1">
    <location>
        <begin position="324"/>
        <end position="336"/>
    </location>
</feature>
<dbReference type="InParanoid" id="A0A2T3BAS5"/>
<proteinExistence type="predicted"/>
<dbReference type="Proteomes" id="UP000241818">
    <property type="component" value="Unassembled WGS sequence"/>
</dbReference>
<sequence length="525" mass="58706">MRSENVLCALGLAPFLSLCNPIRNYEPLLLNEEEGNTTTTNALSQHTTGRSTSESESMPPILFQHWEAQRGGAKGTVNHISPDGRPTFEFQIQGKWHCDPTMKRLVQKSGGAPGYPILHRGAVRSNNIRRKQGGYFDDTDGPCSNRNKGQKTNYFYQQGDNKNSLEEMHMAFMEEGGLYVPEDGYIGQTKLLPGVGRSQAFRCVKSEKIRVAQLLSRTSREVLTRSNLGSGPRWAGAIQKRGIQPKDSKSDKTPKGRHSRDYPQEAFIIDVFNYGALQTLDWAYDWESSESECESDGRQFLGLYLPSMDDMDKILLEARKRSSGELSSDKPTNYTLPNRPKKGTVKKERASFTDLFENKGNKHWETKAMESSKRGGVNTVPPSTLQKGGNTKGFSKPPPQTPANQAITVQEPSAPSKPKSQVQFWNDLEPILFKGWKDPESAWDKLDEDDITTYDALFPNPPTLDLDKLLRPLKRGWQFFPSSSTGVKDGNENCGGHKDLHRFTIPSIPVDSTPSKPSKGIRGKY</sequence>
<gene>
    <name evidence="2" type="ORF">M430DRAFT_272814</name>
</gene>
<accession>A0A2T3BAS5</accession>
<feature type="compositionally biased region" description="Polar residues" evidence="1">
    <location>
        <begin position="44"/>
        <end position="56"/>
    </location>
</feature>
<feature type="region of interest" description="Disordered" evidence="1">
    <location>
        <begin position="36"/>
        <end position="57"/>
    </location>
</feature>
<dbReference type="EMBL" id="KZ679007">
    <property type="protein sequence ID" value="PSS25433.1"/>
    <property type="molecule type" value="Genomic_DNA"/>
</dbReference>
<feature type="region of interest" description="Disordered" evidence="1">
    <location>
        <begin position="319"/>
        <end position="347"/>
    </location>
</feature>
<feature type="compositionally biased region" description="Polar residues" evidence="1">
    <location>
        <begin position="380"/>
        <end position="393"/>
    </location>
</feature>
<dbReference type="GeneID" id="36573647"/>
<evidence type="ECO:0000256" key="1">
    <source>
        <dbReference type="SAM" id="MobiDB-lite"/>
    </source>
</evidence>
<feature type="region of interest" description="Disordered" evidence="1">
    <location>
        <begin position="368"/>
        <end position="402"/>
    </location>
</feature>
<evidence type="ECO:0000313" key="3">
    <source>
        <dbReference type="Proteomes" id="UP000241818"/>
    </source>
</evidence>
<feature type="region of interest" description="Disordered" evidence="1">
    <location>
        <begin position="506"/>
        <end position="525"/>
    </location>
</feature>
<reference evidence="2 3" key="1">
    <citation type="journal article" date="2018" name="New Phytol.">
        <title>Comparative genomics and transcriptomics depict ericoid mycorrhizal fungi as versatile saprotrophs and plant mutualists.</title>
        <authorList>
            <person name="Martino E."/>
            <person name="Morin E."/>
            <person name="Grelet G.A."/>
            <person name="Kuo A."/>
            <person name="Kohler A."/>
            <person name="Daghino S."/>
            <person name="Barry K.W."/>
            <person name="Cichocki N."/>
            <person name="Clum A."/>
            <person name="Dockter R.B."/>
            <person name="Hainaut M."/>
            <person name="Kuo R.C."/>
            <person name="LaButti K."/>
            <person name="Lindahl B.D."/>
            <person name="Lindquist E.A."/>
            <person name="Lipzen A."/>
            <person name="Khouja H.R."/>
            <person name="Magnuson J."/>
            <person name="Murat C."/>
            <person name="Ohm R.A."/>
            <person name="Singer S.W."/>
            <person name="Spatafora J.W."/>
            <person name="Wang M."/>
            <person name="Veneault-Fourrey C."/>
            <person name="Henrissat B."/>
            <person name="Grigoriev I.V."/>
            <person name="Martin F.M."/>
            <person name="Perotto S."/>
        </authorList>
    </citation>
    <scope>NUCLEOTIDE SEQUENCE [LARGE SCALE GENOMIC DNA]</scope>
    <source>
        <strain evidence="2 3">ATCC 22711</strain>
    </source>
</reference>
<feature type="compositionally biased region" description="Basic and acidic residues" evidence="1">
    <location>
        <begin position="244"/>
        <end position="260"/>
    </location>
</feature>
<name>A0A2T3BAS5_AMORE</name>
<dbReference type="RefSeq" id="XP_024724032.1">
    <property type="nucleotide sequence ID" value="XM_024865566.1"/>
</dbReference>
<protein>
    <submittedName>
        <fullName evidence="2">Uncharacterized protein</fullName>
    </submittedName>
</protein>
<keyword evidence="3" id="KW-1185">Reference proteome</keyword>